<keyword evidence="2 6" id="KW-0560">Oxidoreductase</keyword>
<evidence type="ECO:0000256" key="4">
    <source>
        <dbReference type="ARBA" id="ARBA00048782"/>
    </source>
</evidence>
<dbReference type="GO" id="GO:0008113">
    <property type="term" value="F:peptide-methionine (S)-S-oxide reductase activity"/>
    <property type="evidence" value="ECO:0007669"/>
    <property type="project" value="UniProtKB-EC"/>
</dbReference>
<feature type="domain" description="Peptide methionine sulphoxide reductase MsrA" evidence="5">
    <location>
        <begin position="21"/>
        <end position="157"/>
    </location>
</feature>
<dbReference type="Proteomes" id="UP001597641">
    <property type="component" value="Unassembled WGS sequence"/>
</dbReference>
<dbReference type="Gene3D" id="3.30.1060.10">
    <property type="entry name" value="Peptide methionine sulphoxide reductase MsrA"/>
    <property type="match status" value="1"/>
</dbReference>
<reference evidence="7" key="1">
    <citation type="journal article" date="2019" name="Int. J. Syst. Evol. Microbiol.">
        <title>The Global Catalogue of Microorganisms (GCM) 10K type strain sequencing project: providing services to taxonomists for standard genome sequencing and annotation.</title>
        <authorList>
            <consortium name="The Broad Institute Genomics Platform"/>
            <consortium name="The Broad Institute Genome Sequencing Center for Infectious Disease"/>
            <person name="Wu L."/>
            <person name="Ma J."/>
        </authorList>
    </citation>
    <scope>NUCLEOTIDE SEQUENCE [LARGE SCALE GENOMIC DNA]</scope>
    <source>
        <strain evidence="7">KCTC 23984</strain>
    </source>
</reference>
<dbReference type="EMBL" id="JBHUOX010000027">
    <property type="protein sequence ID" value="MFD3003295.1"/>
    <property type="molecule type" value="Genomic_DNA"/>
</dbReference>
<evidence type="ECO:0000259" key="5">
    <source>
        <dbReference type="Pfam" id="PF01625"/>
    </source>
</evidence>
<gene>
    <name evidence="6" type="ORF">ACFS7Z_23235</name>
</gene>
<dbReference type="PANTHER" id="PTHR42799:SF13">
    <property type="entry name" value="PEPTIDE METHIONINE SULFOXIDE REDUCTASE"/>
    <property type="match status" value="1"/>
</dbReference>
<protein>
    <recommendedName>
        <fullName evidence="1">peptide-methionine (S)-S-oxide reductase</fullName>
        <ecNumber evidence="1">1.8.4.11</ecNumber>
    </recommendedName>
</protein>
<evidence type="ECO:0000256" key="2">
    <source>
        <dbReference type="ARBA" id="ARBA00023002"/>
    </source>
</evidence>
<evidence type="ECO:0000256" key="1">
    <source>
        <dbReference type="ARBA" id="ARBA00012502"/>
    </source>
</evidence>
<dbReference type="EC" id="1.8.4.11" evidence="1"/>
<comment type="caution">
    <text evidence="6">The sequence shown here is derived from an EMBL/GenBank/DDBJ whole genome shotgun (WGS) entry which is preliminary data.</text>
</comment>
<evidence type="ECO:0000313" key="7">
    <source>
        <dbReference type="Proteomes" id="UP001597641"/>
    </source>
</evidence>
<keyword evidence="7" id="KW-1185">Reference proteome</keyword>
<dbReference type="SUPFAM" id="SSF55068">
    <property type="entry name" value="Peptide methionine sulfoxide reductase"/>
    <property type="match status" value="1"/>
</dbReference>
<sequence>MQQTISILPPIDLMSPAETETATFAMGCFWSSEALFGSVEAVVRTHVGYAGGTTVNPTYWTIADHIETIQLDYDPAKTHYRKLLQLFFSSHNTTRAPWKRRYTSAIFYHSLEQEQLAREEKFSLQEKSGEMVYTAIYPFKVFNLAEDRHQKYKQKHVSSRRGINALQHHCSCRNFFDT</sequence>
<dbReference type="Pfam" id="PF01625">
    <property type="entry name" value="PMSR"/>
    <property type="match status" value="1"/>
</dbReference>
<evidence type="ECO:0000313" key="6">
    <source>
        <dbReference type="EMBL" id="MFD3003295.1"/>
    </source>
</evidence>
<dbReference type="PANTHER" id="PTHR42799">
    <property type="entry name" value="MITOCHONDRIAL PEPTIDE METHIONINE SULFOXIDE REDUCTASE"/>
    <property type="match status" value="1"/>
</dbReference>
<dbReference type="InterPro" id="IPR002569">
    <property type="entry name" value="Met_Sox_Rdtase_MsrA_dom"/>
</dbReference>
<comment type="catalytic activity">
    <reaction evidence="3">
        <text>L-methionyl-[protein] + [thioredoxin]-disulfide + H2O = L-methionyl-(S)-S-oxide-[protein] + [thioredoxin]-dithiol</text>
        <dbReference type="Rhea" id="RHEA:14217"/>
        <dbReference type="Rhea" id="RHEA-COMP:10698"/>
        <dbReference type="Rhea" id="RHEA-COMP:10700"/>
        <dbReference type="Rhea" id="RHEA-COMP:12313"/>
        <dbReference type="Rhea" id="RHEA-COMP:12315"/>
        <dbReference type="ChEBI" id="CHEBI:15377"/>
        <dbReference type="ChEBI" id="CHEBI:16044"/>
        <dbReference type="ChEBI" id="CHEBI:29950"/>
        <dbReference type="ChEBI" id="CHEBI:44120"/>
        <dbReference type="ChEBI" id="CHEBI:50058"/>
        <dbReference type="EC" id="1.8.4.11"/>
    </reaction>
</comment>
<proteinExistence type="predicted"/>
<dbReference type="InterPro" id="IPR050162">
    <property type="entry name" value="MsrA_MetSO_reductase"/>
</dbReference>
<dbReference type="InterPro" id="IPR036509">
    <property type="entry name" value="Met_Sox_Rdtase_MsrA_sf"/>
</dbReference>
<name>A0ABW6C0T5_9BACT</name>
<comment type="catalytic activity">
    <reaction evidence="4">
        <text>[thioredoxin]-disulfide + L-methionine + H2O = L-methionine (S)-S-oxide + [thioredoxin]-dithiol</text>
        <dbReference type="Rhea" id="RHEA:19993"/>
        <dbReference type="Rhea" id="RHEA-COMP:10698"/>
        <dbReference type="Rhea" id="RHEA-COMP:10700"/>
        <dbReference type="ChEBI" id="CHEBI:15377"/>
        <dbReference type="ChEBI" id="CHEBI:29950"/>
        <dbReference type="ChEBI" id="CHEBI:50058"/>
        <dbReference type="ChEBI" id="CHEBI:57844"/>
        <dbReference type="ChEBI" id="CHEBI:58772"/>
        <dbReference type="EC" id="1.8.4.11"/>
    </reaction>
</comment>
<accession>A0ABW6C0T5</accession>
<organism evidence="6 7">
    <name type="scientific">Pontibacter toksunensis</name>
    <dbReference type="NCBI Taxonomy" id="1332631"/>
    <lineage>
        <taxon>Bacteria</taxon>
        <taxon>Pseudomonadati</taxon>
        <taxon>Bacteroidota</taxon>
        <taxon>Cytophagia</taxon>
        <taxon>Cytophagales</taxon>
        <taxon>Hymenobacteraceae</taxon>
        <taxon>Pontibacter</taxon>
    </lineage>
</organism>
<evidence type="ECO:0000256" key="3">
    <source>
        <dbReference type="ARBA" id="ARBA00047806"/>
    </source>
</evidence>